<protein>
    <submittedName>
        <fullName evidence="1">Uncharacterized protein</fullName>
    </submittedName>
</protein>
<keyword evidence="2" id="KW-1185">Reference proteome</keyword>
<accession>A0ABY5S2S5</accession>
<dbReference type="Proteomes" id="UP001017257">
    <property type="component" value="Plasmid pR24_2"/>
</dbReference>
<keyword evidence="1" id="KW-0614">Plasmid</keyword>
<evidence type="ECO:0000313" key="2">
    <source>
        <dbReference type="Proteomes" id="UP001017257"/>
    </source>
</evidence>
<reference evidence="1" key="1">
    <citation type="submission" date="2022-08" db="EMBL/GenBank/DDBJ databases">
        <title>Microvirga terrae sp. nov., isolated from soil.</title>
        <authorList>
            <person name="Kim K.H."/>
            <person name="Seo Y.L."/>
            <person name="Kim J.M."/>
            <person name="Lee J.K."/>
            <person name="Han D.M."/>
            <person name="Jeon C.O."/>
        </authorList>
    </citation>
    <scope>NUCLEOTIDE SEQUENCE</scope>
    <source>
        <strain evidence="1">R24</strain>
        <plasmid evidence="1">pR24_2</plasmid>
    </source>
</reference>
<gene>
    <name evidence="1" type="ORF">HPT29_027700</name>
</gene>
<name>A0ABY5S2S5_9HYPH</name>
<proteinExistence type="predicted"/>
<organism evidence="1 2">
    <name type="scientific">Microvirga terrae</name>
    <dbReference type="NCBI Taxonomy" id="2740529"/>
    <lineage>
        <taxon>Bacteria</taxon>
        <taxon>Pseudomonadati</taxon>
        <taxon>Pseudomonadota</taxon>
        <taxon>Alphaproteobacteria</taxon>
        <taxon>Hyphomicrobiales</taxon>
        <taxon>Methylobacteriaceae</taxon>
        <taxon>Microvirga</taxon>
    </lineage>
</organism>
<dbReference type="RefSeq" id="WP_173949771.1">
    <property type="nucleotide sequence ID" value="NZ_CP102847.1"/>
</dbReference>
<geneLocation type="plasmid" evidence="1 2">
    <name>pR24_2</name>
</geneLocation>
<sequence length="182" mass="21030">MRSFCDGRAFARPGHDLDLHEWAVRSAEEIRKSLAVGEKIVEKARDELALKDETGAFNWRNGAYLRCWELINLRERHVTRYERLAAKLPSHEPDAAFAARSGYYILDRSGHCIGIAIKVEQTDRTGSWRDSKDWWWPIRPDGRCGDAKSLKAAAEAILRIEEEDIERRRLQRLDDDVLAELV</sequence>
<evidence type="ECO:0000313" key="1">
    <source>
        <dbReference type="EMBL" id="UVF22806.1"/>
    </source>
</evidence>
<dbReference type="EMBL" id="CP102847">
    <property type="protein sequence ID" value="UVF22806.1"/>
    <property type="molecule type" value="Genomic_DNA"/>
</dbReference>